<dbReference type="PANTHER" id="PTHR18934:SF91">
    <property type="entry name" value="PRE-MRNA-SPLICING FACTOR ATP-DEPENDENT RNA HELICASE PRP16"/>
    <property type="match status" value="1"/>
</dbReference>
<dbReference type="InterPro" id="IPR011709">
    <property type="entry name" value="DEAD-box_helicase_OB_fold"/>
</dbReference>
<dbReference type="AlphaFoldDB" id="A0A3M6UD18"/>
<dbReference type="Gene3D" id="3.40.50.300">
    <property type="entry name" value="P-loop containing nucleotide triphosphate hydrolases"/>
    <property type="match status" value="1"/>
</dbReference>
<feature type="domain" description="Helicase ATP-binding" evidence="6">
    <location>
        <begin position="258"/>
        <end position="421"/>
    </location>
</feature>
<dbReference type="CDD" id="cd17983">
    <property type="entry name" value="DEXHc_DHX38"/>
    <property type="match status" value="1"/>
</dbReference>
<dbReference type="FunFam" id="3.40.50.300:FF:000313">
    <property type="entry name" value="Pre-mRNA-splicing factor ATP-dependent RNA helicase PRP16"/>
    <property type="match status" value="1"/>
</dbReference>
<dbReference type="InterPro" id="IPR011545">
    <property type="entry name" value="DEAD/DEAH_box_helicase_dom"/>
</dbReference>
<dbReference type="Pfam" id="PF07717">
    <property type="entry name" value="OB_NTP_bind"/>
    <property type="match status" value="1"/>
</dbReference>
<dbReference type="SMART" id="SM00487">
    <property type="entry name" value="DEXDc"/>
    <property type="match status" value="1"/>
</dbReference>
<evidence type="ECO:0000256" key="1">
    <source>
        <dbReference type="ARBA" id="ARBA00022741"/>
    </source>
</evidence>
<keyword evidence="1" id="KW-0547">Nucleotide-binding</keyword>
<dbReference type="PROSITE" id="PS51192">
    <property type="entry name" value="HELICASE_ATP_BIND_1"/>
    <property type="match status" value="1"/>
</dbReference>
<dbReference type="Proteomes" id="UP000275408">
    <property type="component" value="Unassembled WGS sequence"/>
</dbReference>
<evidence type="ECO:0000259" key="6">
    <source>
        <dbReference type="PROSITE" id="PS51192"/>
    </source>
</evidence>
<comment type="caution">
    <text evidence="7">The sequence shown here is derived from an EMBL/GenBank/DDBJ whole genome shotgun (WGS) entry which is preliminary data.</text>
</comment>
<dbReference type="PANTHER" id="PTHR18934">
    <property type="entry name" value="ATP-DEPENDENT RNA HELICASE"/>
    <property type="match status" value="1"/>
</dbReference>
<dbReference type="SUPFAM" id="SSF52540">
    <property type="entry name" value="P-loop containing nucleoside triphosphate hydrolases"/>
    <property type="match status" value="1"/>
</dbReference>
<dbReference type="GO" id="GO:0034458">
    <property type="term" value="F:3'-5' RNA helicase activity"/>
    <property type="evidence" value="ECO:0007669"/>
    <property type="project" value="TreeGrafter"/>
</dbReference>
<keyword evidence="2" id="KW-0378">Hydrolase</keyword>
<dbReference type="InterPro" id="IPR014001">
    <property type="entry name" value="Helicase_ATP-bd"/>
</dbReference>
<dbReference type="PROSITE" id="PS00690">
    <property type="entry name" value="DEAH_ATP_HELICASE"/>
    <property type="match status" value="1"/>
</dbReference>
<keyword evidence="3" id="KW-0347">Helicase</keyword>
<evidence type="ECO:0000256" key="3">
    <source>
        <dbReference type="ARBA" id="ARBA00022806"/>
    </source>
</evidence>
<dbReference type="InterPro" id="IPR027417">
    <property type="entry name" value="P-loop_NTPase"/>
</dbReference>
<dbReference type="STRING" id="46731.A0A3M6UD18"/>
<dbReference type="GO" id="GO:0005524">
    <property type="term" value="F:ATP binding"/>
    <property type="evidence" value="ECO:0007669"/>
    <property type="project" value="UniProtKB-KW"/>
</dbReference>
<dbReference type="GO" id="GO:0003723">
    <property type="term" value="F:RNA binding"/>
    <property type="evidence" value="ECO:0007669"/>
    <property type="project" value="TreeGrafter"/>
</dbReference>
<evidence type="ECO:0000256" key="4">
    <source>
        <dbReference type="ARBA" id="ARBA00022840"/>
    </source>
</evidence>
<keyword evidence="8" id="KW-1185">Reference proteome</keyword>
<accession>A0A3M6UD18</accession>
<evidence type="ECO:0000256" key="2">
    <source>
        <dbReference type="ARBA" id="ARBA00022801"/>
    </source>
</evidence>
<dbReference type="EMBL" id="RCHS01001758">
    <property type="protein sequence ID" value="RMX51525.1"/>
    <property type="molecule type" value="Genomic_DNA"/>
</dbReference>
<feature type="region of interest" description="Disordered" evidence="5">
    <location>
        <begin position="1"/>
        <end position="58"/>
    </location>
</feature>
<dbReference type="InterPro" id="IPR002464">
    <property type="entry name" value="DNA/RNA_helicase_DEAH_CS"/>
</dbReference>
<feature type="non-terminal residue" evidence="7">
    <location>
        <position position="596"/>
    </location>
</feature>
<dbReference type="Pfam" id="PF00270">
    <property type="entry name" value="DEAD"/>
    <property type="match status" value="1"/>
</dbReference>
<organism evidence="7 8">
    <name type="scientific">Pocillopora damicornis</name>
    <name type="common">Cauliflower coral</name>
    <name type="synonym">Millepora damicornis</name>
    <dbReference type="NCBI Taxonomy" id="46731"/>
    <lineage>
        <taxon>Eukaryota</taxon>
        <taxon>Metazoa</taxon>
        <taxon>Cnidaria</taxon>
        <taxon>Anthozoa</taxon>
        <taxon>Hexacorallia</taxon>
        <taxon>Scleractinia</taxon>
        <taxon>Astrocoeniina</taxon>
        <taxon>Pocilloporidae</taxon>
        <taxon>Pocillopora</taxon>
    </lineage>
</organism>
<gene>
    <name evidence="7" type="ORF">pdam_00010301</name>
</gene>
<evidence type="ECO:0000313" key="8">
    <source>
        <dbReference type="Proteomes" id="UP000275408"/>
    </source>
</evidence>
<sequence length="596" mass="68823">SHRRVDDTPRFTPTHKYNVWEDDRRSTGATPRFSKGKRSEDDKESRFPSEVDKEEWEEEQKRLDRAWYDMDSGYDETHNPFADVSDEYTKKKEENMAKKAVKKMSAQQRQINKDNDLWETNRMLTSGVVQKLDVDEDFEDDQEAKVHLLVHNIVPPFLDGRIVFTKQPEPVIPVKKERQKSQHKHWELAGTKLGNILGVKQEEDEDTKQDEEEDYKDNQKFAEHMRDKNEASSEFAAKKSIKEQREYLPIFAIREELLNIVRDNQVVIVVGETGSGKTTQLTQYMHEDGYTNYGMIGCTQPRRVAAMSVAKRVSEEFGCRLGEEVGYAIRFEDVTSERTMIKYMTDGILLRESLRESDLDHYSVIIMDEAHERSLNTDVLFGLLREVISRRRDMKLIVTSATMDAKKFADFFGNVPTFQIPGRTFPVDILFSKNVVEDYVDGAIIVSMLSVPAIFFRPKGREEESDAAREKFAVPESDHLTYLNVYIQWKTNKPITTMEINNQKDDMTTVQAASEGIGEYVNMRTGMPCHLHPTSALFGMGYTPDYIVYHELVMTSKEYMQCVTAVDGYWLAELGPMFYTVKESTKTRLVSSLSAF</sequence>
<feature type="non-terminal residue" evidence="7">
    <location>
        <position position="1"/>
    </location>
</feature>
<dbReference type="OrthoDB" id="5973952at2759"/>
<name>A0A3M6UD18_POCDA</name>
<protein>
    <recommendedName>
        <fullName evidence="6">Helicase ATP-binding domain-containing protein</fullName>
    </recommendedName>
</protein>
<proteinExistence type="predicted"/>
<evidence type="ECO:0000313" key="7">
    <source>
        <dbReference type="EMBL" id="RMX51525.1"/>
    </source>
</evidence>
<keyword evidence="4" id="KW-0067">ATP-binding</keyword>
<evidence type="ECO:0000256" key="5">
    <source>
        <dbReference type="SAM" id="MobiDB-lite"/>
    </source>
</evidence>
<feature type="compositionally biased region" description="Basic and acidic residues" evidence="5">
    <location>
        <begin position="37"/>
        <end position="51"/>
    </location>
</feature>
<reference evidence="7 8" key="1">
    <citation type="journal article" date="2018" name="Sci. Rep.">
        <title>Comparative analysis of the Pocillopora damicornis genome highlights role of immune system in coral evolution.</title>
        <authorList>
            <person name="Cunning R."/>
            <person name="Bay R.A."/>
            <person name="Gillette P."/>
            <person name="Baker A.C."/>
            <person name="Traylor-Knowles N."/>
        </authorList>
    </citation>
    <scope>NUCLEOTIDE SEQUENCE [LARGE SCALE GENOMIC DNA]</scope>
    <source>
        <strain evidence="7">RSMAS</strain>
        <tissue evidence="7">Whole animal</tissue>
    </source>
</reference>
<dbReference type="GO" id="GO:0016787">
    <property type="term" value="F:hydrolase activity"/>
    <property type="evidence" value="ECO:0007669"/>
    <property type="project" value="UniProtKB-KW"/>
</dbReference>